<keyword evidence="3" id="KW-0812">Transmembrane</keyword>
<dbReference type="PANTHER" id="PTHR32552">
    <property type="entry name" value="FERRICHROME IRON RECEPTOR-RELATED"/>
    <property type="match status" value="1"/>
</dbReference>
<dbReference type="EMBL" id="LAZR01000583">
    <property type="protein sequence ID" value="KKN63645.1"/>
    <property type="molecule type" value="Genomic_DNA"/>
</dbReference>
<protein>
    <recommendedName>
        <fullName evidence="10">TonB-dependent receptor plug domain-containing protein</fullName>
    </recommendedName>
</protein>
<sequence length="461" mass="51052">MNTNNKGLKLTYLSACLVSLFSSHAMAVEQNQKDDSVNNSPIERLAVIGSRQAYQGKFSALETPQSELKIDLEALENAGAIDLNQALDLSASVARQNNFGGLWNSFALRGFVGDENLPSNYLVNGFNAGRGFGGSRDLSGIESVEVLKGPRAALFGRGEPGGTVNLVTKRPTFDTSGELKLSVGSFDTYRADVDYTTPLNDDVAIRLVGFYEDAKSFRDTIETTKQGFSPSITWNNNNNSQLIYELEYSDQEVPFDRGVLSIDGELGLIPESRFLGEPGDGPIEADVLGHQLEFVHDFNDNWSVLLGANYRDTSLEGFATETGFAGVVDGEVNRFRRYRDYDAKYQVFRAEVTGNLEVAGLEHRLIIGVDSDKFENDQFVLRVRGDQFINVFNPVYGAYELPTPTANTDKLEVQESLGIFIQDQISLTDKLDIRIGARFDDYEQTLNNRLADTQSKQNESR</sequence>
<dbReference type="PANTHER" id="PTHR32552:SF90">
    <property type="entry name" value="METAL-PSEUDOPALINE RECEPTOR CNTO"/>
    <property type="match status" value="1"/>
</dbReference>
<proteinExistence type="predicted"/>
<dbReference type="Pfam" id="PF07715">
    <property type="entry name" value="Plug"/>
    <property type="match status" value="1"/>
</dbReference>
<comment type="caution">
    <text evidence="9">The sequence shown here is derived from an EMBL/GenBank/DDBJ whole genome shotgun (WGS) entry which is preliminary data.</text>
</comment>
<dbReference type="PROSITE" id="PS52016">
    <property type="entry name" value="TONB_DEPENDENT_REC_3"/>
    <property type="match status" value="1"/>
</dbReference>
<dbReference type="InterPro" id="IPR012910">
    <property type="entry name" value="Plug_dom"/>
</dbReference>
<feature type="domain" description="TonB-dependent receptor plug" evidence="8">
    <location>
        <begin position="61"/>
        <end position="163"/>
    </location>
</feature>
<feature type="non-terminal residue" evidence="9">
    <location>
        <position position="461"/>
    </location>
</feature>
<feature type="domain" description="TonB-dependent receptor-like beta-barrel" evidence="7">
    <location>
        <begin position="234"/>
        <end position="453"/>
    </location>
</feature>
<dbReference type="InterPro" id="IPR000531">
    <property type="entry name" value="Beta-barrel_TonB"/>
</dbReference>
<keyword evidence="4" id="KW-0798">TonB box</keyword>
<dbReference type="AlphaFoldDB" id="A0A0F9S464"/>
<evidence type="ECO:0000256" key="2">
    <source>
        <dbReference type="ARBA" id="ARBA00022448"/>
    </source>
</evidence>
<evidence type="ECO:0000256" key="3">
    <source>
        <dbReference type="ARBA" id="ARBA00022692"/>
    </source>
</evidence>
<keyword evidence="2" id="KW-0813">Transport</keyword>
<keyword evidence="5" id="KW-0472">Membrane</keyword>
<organism evidence="9">
    <name type="scientific">marine sediment metagenome</name>
    <dbReference type="NCBI Taxonomy" id="412755"/>
    <lineage>
        <taxon>unclassified sequences</taxon>
        <taxon>metagenomes</taxon>
        <taxon>ecological metagenomes</taxon>
    </lineage>
</organism>
<dbReference type="GO" id="GO:0009279">
    <property type="term" value="C:cell outer membrane"/>
    <property type="evidence" value="ECO:0007669"/>
    <property type="project" value="UniProtKB-SubCell"/>
</dbReference>
<comment type="subcellular location">
    <subcellularLocation>
        <location evidence="1">Cell outer membrane</location>
        <topology evidence="1">Multi-pass membrane protein</topology>
    </subcellularLocation>
</comment>
<dbReference type="InterPro" id="IPR037066">
    <property type="entry name" value="Plug_dom_sf"/>
</dbReference>
<evidence type="ECO:0000256" key="5">
    <source>
        <dbReference type="ARBA" id="ARBA00023136"/>
    </source>
</evidence>
<evidence type="ECO:0000313" key="9">
    <source>
        <dbReference type="EMBL" id="KKN63645.1"/>
    </source>
</evidence>
<evidence type="ECO:0000256" key="1">
    <source>
        <dbReference type="ARBA" id="ARBA00004571"/>
    </source>
</evidence>
<dbReference type="SUPFAM" id="SSF56935">
    <property type="entry name" value="Porins"/>
    <property type="match status" value="1"/>
</dbReference>
<evidence type="ECO:0000256" key="4">
    <source>
        <dbReference type="ARBA" id="ARBA00023077"/>
    </source>
</evidence>
<dbReference type="GO" id="GO:0015344">
    <property type="term" value="F:siderophore uptake transmembrane transporter activity"/>
    <property type="evidence" value="ECO:0007669"/>
    <property type="project" value="TreeGrafter"/>
</dbReference>
<dbReference type="Pfam" id="PF00593">
    <property type="entry name" value="TonB_dep_Rec_b-barrel"/>
    <property type="match status" value="1"/>
</dbReference>
<evidence type="ECO:0000259" key="8">
    <source>
        <dbReference type="Pfam" id="PF07715"/>
    </source>
</evidence>
<evidence type="ECO:0000256" key="6">
    <source>
        <dbReference type="ARBA" id="ARBA00023237"/>
    </source>
</evidence>
<dbReference type="Gene3D" id="2.170.130.10">
    <property type="entry name" value="TonB-dependent receptor, plug domain"/>
    <property type="match status" value="1"/>
</dbReference>
<keyword evidence="6" id="KW-0998">Cell outer membrane</keyword>
<dbReference type="InterPro" id="IPR039426">
    <property type="entry name" value="TonB-dep_rcpt-like"/>
</dbReference>
<name>A0A0F9S464_9ZZZZ</name>
<dbReference type="InterPro" id="IPR036942">
    <property type="entry name" value="Beta-barrel_TonB_sf"/>
</dbReference>
<accession>A0A0F9S464</accession>
<dbReference type="Gene3D" id="2.40.170.20">
    <property type="entry name" value="TonB-dependent receptor, beta-barrel domain"/>
    <property type="match status" value="1"/>
</dbReference>
<gene>
    <name evidence="9" type="ORF">LCGC14_0499490</name>
</gene>
<evidence type="ECO:0000259" key="7">
    <source>
        <dbReference type="Pfam" id="PF00593"/>
    </source>
</evidence>
<reference evidence="9" key="1">
    <citation type="journal article" date="2015" name="Nature">
        <title>Complex archaea that bridge the gap between prokaryotes and eukaryotes.</title>
        <authorList>
            <person name="Spang A."/>
            <person name="Saw J.H."/>
            <person name="Jorgensen S.L."/>
            <person name="Zaremba-Niedzwiedzka K."/>
            <person name="Martijn J."/>
            <person name="Lind A.E."/>
            <person name="van Eijk R."/>
            <person name="Schleper C."/>
            <person name="Guy L."/>
            <person name="Ettema T.J."/>
        </authorList>
    </citation>
    <scope>NUCLEOTIDE SEQUENCE</scope>
</reference>
<evidence type="ECO:0008006" key="10">
    <source>
        <dbReference type="Google" id="ProtNLM"/>
    </source>
</evidence>